<gene>
    <name evidence="2" type="ORF">IC229_12260</name>
</gene>
<dbReference type="AlphaFoldDB" id="A0A926XWS6"/>
<proteinExistence type="predicted"/>
<comment type="caution">
    <text evidence="2">The sequence shown here is derived from an EMBL/GenBank/DDBJ whole genome shotgun (WGS) entry which is preliminary data.</text>
</comment>
<keyword evidence="3" id="KW-1185">Reference proteome</keyword>
<dbReference type="Proteomes" id="UP000598820">
    <property type="component" value="Unassembled WGS sequence"/>
</dbReference>
<dbReference type="InterPro" id="IPR011990">
    <property type="entry name" value="TPR-like_helical_dom_sf"/>
</dbReference>
<reference evidence="2" key="1">
    <citation type="submission" date="2020-09" db="EMBL/GenBank/DDBJ databases">
        <authorList>
            <person name="Kim M.K."/>
        </authorList>
    </citation>
    <scope>NUCLEOTIDE SEQUENCE</scope>
    <source>
        <strain evidence="2">BT702</strain>
    </source>
</reference>
<sequence length="485" mass="54260">MKHIIISLVLAIFCLTPLFAQQAKSALQAVHYIKLANTLREVDKSQESISLLLRAMPAVQSKNLYWEAVANELLGLSYNDIKDTATAIRYLELARTQYTKLKYVASGWGVNEIIRNISGKNVYAGIQVSKTAVRVAIFKTKYESDFYEKEIKTTFDIPNSPLLYANASNAITPGRDALRVGLDSISRYNIPSERIFIVFSSDLDDDLGQTPLRQQALYQQLSRVLPNTTLRIDTTLTPAREAELFTIGTLPRKVWPTTSALNLGSTQTMGGYFDREASRRNYTGANKSFHAVTIPIGITTLVSRIEGKRSSNMDAFRREAQRIVKNVADSVLSPYQSNRDLSLQQRSTVGLGGDITQALVAYLYPDKANLAAVPISIEDVERFKRAVLTDYKSLIQPDLRSITNPDLRNRAEKDVTTAQNQLNEKQLITGALWLSALVTAYHSEASPKRFVFVRNAGISWVTGKFLETINYEYESTIAKGAMYTR</sequence>
<feature type="chain" id="PRO_5037552422" evidence="1">
    <location>
        <begin position="21"/>
        <end position="485"/>
    </location>
</feature>
<organism evidence="2 3">
    <name type="scientific">Spirosoma profusum</name>
    <dbReference type="NCBI Taxonomy" id="2771354"/>
    <lineage>
        <taxon>Bacteria</taxon>
        <taxon>Pseudomonadati</taxon>
        <taxon>Bacteroidota</taxon>
        <taxon>Cytophagia</taxon>
        <taxon>Cytophagales</taxon>
        <taxon>Cytophagaceae</taxon>
        <taxon>Spirosoma</taxon>
    </lineage>
</organism>
<accession>A0A926XWS6</accession>
<evidence type="ECO:0000313" key="2">
    <source>
        <dbReference type="EMBL" id="MBD2701416.1"/>
    </source>
</evidence>
<dbReference type="SUPFAM" id="SSF48452">
    <property type="entry name" value="TPR-like"/>
    <property type="match status" value="1"/>
</dbReference>
<dbReference type="RefSeq" id="WP_190887272.1">
    <property type="nucleotide sequence ID" value="NZ_JACWZY010000008.1"/>
</dbReference>
<evidence type="ECO:0000313" key="3">
    <source>
        <dbReference type="Proteomes" id="UP000598820"/>
    </source>
</evidence>
<name>A0A926XWS6_9BACT</name>
<feature type="signal peptide" evidence="1">
    <location>
        <begin position="1"/>
        <end position="20"/>
    </location>
</feature>
<evidence type="ECO:0000256" key="1">
    <source>
        <dbReference type="SAM" id="SignalP"/>
    </source>
</evidence>
<protein>
    <submittedName>
        <fullName evidence="2">Tetratricopeptide repeat protein</fullName>
    </submittedName>
</protein>
<keyword evidence="1" id="KW-0732">Signal</keyword>
<dbReference type="EMBL" id="JACWZY010000008">
    <property type="protein sequence ID" value="MBD2701416.1"/>
    <property type="molecule type" value="Genomic_DNA"/>
</dbReference>